<dbReference type="RefSeq" id="WP_140866932.1">
    <property type="nucleotide sequence ID" value="NZ_RCZK01000001.1"/>
</dbReference>
<dbReference type="Proteomes" id="UP000318413">
    <property type="component" value="Unassembled WGS sequence"/>
</dbReference>
<dbReference type="PROSITE" id="PS51257">
    <property type="entry name" value="PROKAR_LIPOPROTEIN"/>
    <property type="match status" value="1"/>
</dbReference>
<dbReference type="AlphaFoldDB" id="A0A502CUW6"/>
<proteinExistence type="predicted"/>
<dbReference type="Pfam" id="PF04390">
    <property type="entry name" value="LptE"/>
    <property type="match status" value="1"/>
</dbReference>
<comment type="caution">
    <text evidence="1">The sequence shown here is derived from an EMBL/GenBank/DDBJ whole genome shotgun (WGS) entry which is preliminary data.</text>
</comment>
<gene>
    <name evidence="1" type="ORF">EAH84_02155</name>
</gene>
<dbReference type="InterPro" id="IPR007485">
    <property type="entry name" value="LPS_assembly_LptE"/>
</dbReference>
<evidence type="ECO:0008006" key="3">
    <source>
        <dbReference type="Google" id="ProtNLM"/>
    </source>
</evidence>
<reference evidence="1 2" key="1">
    <citation type="journal article" date="2019" name="Environ. Microbiol.">
        <title>Species interactions and distinct microbial communities in high Arctic permafrost affected cryosols are associated with the CH4 and CO2 gas fluxes.</title>
        <authorList>
            <person name="Altshuler I."/>
            <person name="Hamel J."/>
            <person name="Turney S."/>
            <person name="Magnuson E."/>
            <person name="Levesque R."/>
            <person name="Greer C."/>
            <person name="Whyte L.G."/>
        </authorList>
    </citation>
    <scope>NUCLEOTIDE SEQUENCE [LARGE SCALE GENOMIC DNA]</scope>
    <source>
        <strain evidence="1 2">S5.1</strain>
    </source>
</reference>
<dbReference type="OrthoDB" id="7471538at2"/>
<dbReference type="GO" id="GO:0019867">
    <property type="term" value="C:outer membrane"/>
    <property type="evidence" value="ECO:0007669"/>
    <property type="project" value="InterPro"/>
</dbReference>
<dbReference type="GO" id="GO:0043165">
    <property type="term" value="P:Gram-negative-bacterium-type cell outer membrane assembly"/>
    <property type="evidence" value="ECO:0007669"/>
    <property type="project" value="InterPro"/>
</dbReference>
<evidence type="ECO:0000313" key="1">
    <source>
        <dbReference type="EMBL" id="TPG15616.1"/>
    </source>
</evidence>
<dbReference type="EMBL" id="RCZK01000001">
    <property type="protein sequence ID" value="TPG15616.1"/>
    <property type="molecule type" value="Genomic_DNA"/>
</dbReference>
<protein>
    <recommendedName>
        <fullName evidence="3">Secreted (Periplasmic)-like protein</fullName>
    </recommendedName>
</protein>
<name>A0A502CUW6_9SPHN</name>
<evidence type="ECO:0000313" key="2">
    <source>
        <dbReference type="Proteomes" id="UP000318413"/>
    </source>
</evidence>
<dbReference type="Gene3D" id="3.30.160.150">
    <property type="entry name" value="Lipoprotein like domain"/>
    <property type="match status" value="1"/>
</dbReference>
<organism evidence="1 2">
    <name type="scientific">Sphingomonas oligophenolica</name>
    <dbReference type="NCBI Taxonomy" id="301154"/>
    <lineage>
        <taxon>Bacteria</taxon>
        <taxon>Pseudomonadati</taxon>
        <taxon>Pseudomonadota</taxon>
        <taxon>Alphaproteobacteria</taxon>
        <taxon>Sphingomonadales</taxon>
        <taxon>Sphingomonadaceae</taxon>
        <taxon>Sphingomonas</taxon>
    </lineage>
</organism>
<keyword evidence="2" id="KW-1185">Reference proteome</keyword>
<accession>A0A502CUW6</accession>
<sequence>MTRRSILAPLMLLGLPALMGGCALHPLYAGGASGAVATTLAGVQVPAIQGKAGWLMENALRDRLQGGNGTRYRLDVRLDDQIAGLGVRRDDSVARERRTLRARYQLVDLANGSVLLDASAGSDAGIDVVGSEYATIAAENTALERLSDIVADQIVARLAVYARGRPVLHGHAPLPAATIPPAP</sequence>